<dbReference type="Proteomes" id="UP000027982">
    <property type="component" value="Chromosome"/>
</dbReference>
<dbReference type="Pfam" id="PF13362">
    <property type="entry name" value="Toprim_3"/>
    <property type="match status" value="1"/>
</dbReference>
<feature type="region of interest" description="Disordered" evidence="1">
    <location>
        <begin position="20"/>
        <end position="43"/>
    </location>
</feature>
<dbReference type="SUPFAM" id="SSF56731">
    <property type="entry name" value="DNA primase core"/>
    <property type="match status" value="1"/>
</dbReference>
<dbReference type="CDD" id="cd01029">
    <property type="entry name" value="TOPRIM_primases"/>
    <property type="match status" value="1"/>
</dbReference>
<dbReference type="AlphaFoldDB" id="A0A068NTX2"/>
<proteinExistence type="predicted"/>
<gene>
    <name evidence="3" type="ORF">OP10G_1666</name>
</gene>
<dbReference type="Gene3D" id="3.40.1360.10">
    <property type="match status" value="1"/>
</dbReference>
<dbReference type="PROSITE" id="PS50880">
    <property type="entry name" value="TOPRIM"/>
    <property type="match status" value="1"/>
</dbReference>
<evidence type="ECO:0000313" key="3">
    <source>
        <dbReference type="EMBL" id="AIE85034.1"/>
    </source>
</evidence>
<organism evidence="3 4">
    <name type="scientific">Fimbriimonas ginsengisoli Gsoil 348</name>
    <dbReference type="NCBI Taxonomy" id="661478"/>
    <lineage>
        <taxon>Bacteria</taxon>
        <taxon>Bacillati</taxon>
        <taxon>Armatimonadota</taxon>
        <taxon>Fimbriimonadia</taxon>
        <taxon>Fimbriimonadales</taxon>
        <taxon>Fimbriimonadaceae</taxon>
        <taxon>Fimbriimonas</taxon>
    </lineage>
</organism>
<dbReference type="HOGENOM" id="CLU_926696_0_0_0"/>
<keyword evidence="3" id="KW-0347">Helicase</keyword>
<dbReference type="GO" id="GO:0004386">
    <property type="term" value="F:helicase activity"/>
    <property type="evidence" value="ECO:0007669"/>
    <property type="project" value="UniProtKB-KW"/>
</dbReference>
<sequence>MYHCFKCGISGLLLEFQRRPEPSRGRKTRGRYVPPEGPPPEIPDEYVAGCRRDFPGSPADDYERSRGIDGVKTGMGFDPSYPFLIGDEWVNEPAVVFFFQDLEGRVVAKQGRMLRAAGSEDTAKITFGKISHGVFNVHVLSGEEVIVCEGPNTAAALVERGYPAIALGGKTTQDWLIEALAERRVWIGLDNDEPGRKAATELLEVLRSVGCEAELLLPPEEGQDWNDVLRENPSFRVPWVCPIPYEPTLEDVRAQCRRMLRHTSGEARDMLAEWEFALESGFKPARAWWRRYGKRLRTLL</sequence>
<dbReference type="KEGG" id="fgi:OP10G_1666"/>
<dbReference type="STRING" id="661478.OP10G_1666"/>
<keyword evidence="3" id="KW-0378">Hydrolase</keyword>
<evidence type="ECO:0000259" key="2">
    <source>
        <dbReference type="PROSITE" id="PS50880"/>
    </source>
</evidence>
<accession>A0A068NTX2</accession>
<keyword evidence="3" id="KW-0547">Nucleotide-binding</keyword>
<keyword evidence="4" id="KW-1185">Reference proteome</keyword>
<dbReference type="eggNOG" id="COG0358">
    <property type="taxonomic scope" value="Bacteria"/>
</dbReference>
<dbReference type="InterPro" id="IPR006171">
    <property type="entry name" value="TOPRIM_dom"/>
</dbReference>
<protein>
    <submittedName>
        <fullName evidence="3">DnaB domain protein helicase</fullName>
    </submittedName>
</protein>
<evidence type="ECO:0000256" key="1">
    <source>
        <dbReference type="SAM" id="MobiDB-lite"/>
    </source>
</evidence>
<name>A0A068NTX2_FIMGI</name>
<evidence type="ECO:0000313" key="4">
    <source>
        <dbReference type="Proteomes" id="UP000027982"/>
    </source>
</evidence>
<dbReference type="InterPro" id="IPR034154">
    <property type="entry name" value="TOPRIM_DnaG/twinkle"/>
</dbReference>
<reference evidence="3 4" key="1">
    <citation type="journal article" date="2014" name="PLoS ONE">
        <title>The first complete genome sequence of the class fimbriimonadia in the phylum armatimonadetes.</title>
        <authorList>
            <person name="Hu Z.Y."/>
            <person name="Wang Y.Z."/>
            <person name="Im W.T."/>
            <person name="Wang S.Y."/>
            <person name="Zhao G.P."/>
            <person name="Zheng H.J."/>
            <person name="Quan Z.X."/>
        </authorList>
    </citation>
    <scope>NUCLEOTIDE SEQUENCE [LARGE SCALE GENOMIC DNA]</scope>
    <source>
        <strain evidence="3">Gsoil 348</strain>
    </source>
</reference>
<dbReference type="SMART" id="SM00493">
    <property type="entry name" value="TOPRIM"/>
    <property type="match status" value="1"/>
</dbReference>
<keyword evidence="3" id="KW-0067">ATP-binding</keyword>
<dbReference type="EMBL" id="CP007139">
    <property type="protein sequence ID" value="AIE85034.1"/>
    <property type="molecule type" value="Genomic_DNA"/>
</dbReference>
<feature type="domain" description="Toprim" evidence="2">
    <location>
        <begin position="143"/>
        <end position="221"/>
    </location>
</feature>